<feature type="chain" id="PRO_5045236157" evidence="5">
    <location>
        <begin position="29"/>
        <end position="306"/>
    </location>
</feature>
<feature type="domain" description="Metallo-beta-lactamase" evidence="6">
    <location>
        <begin position="81"/>
        <end position="285"/>
    </location>
</feature>
<keyword evidence="8" id="KW-1185">Reference proteome</keyword>
<dbReference type="Pfam" id="PF00753">
    <property type="entry name" value="Lactamase_B"/>
    <property type="match status" value="1"/>
</dbReference>
<dbReference type="SMART" id="SM00849">
    <property type="entry name" value="Lactamase_B"/>
    <property type="match status" value="1"/>
</dbReference>
<evidence type="ECO:0000256" key="2">
    <source>
        <dbReference type="ARBA" id="ARBA00022723"/>
    </source>
</evidence>
<dbReference type="InterPro" id="IPR006311">
    <property type="entry name" value="TAT_signal"/>
</dbReference>
<evidence type="ECO:0000256" key="4">
    <source>
        <dbReference type="ARBA" id="ARBA00022833"/>
    </source>
</evidence>
<dbReference type="PANTHER" id="PTHR42978">
    <property type="entry name" value="QUORUM-QUENCHING LACTONASE YTNP-RELATED-RELATED"/>
    <property type="match status" value="1"/>
</dbReference>
<evidence type="ECO:0000313" key="8">
    <source>
        <dbReference type="Proteomes" id="UP000617355"/>
    </source>
</evidence>
<dbReference type="Proteomes" id="UP000617355">
    <property type="component" value="Unassembled WGS sequence"/>
</dbReference>
<sequence length="306" mass="32972">MRVTRRKLITSASAGFAAAALSPRLAWATSEVSLGAMRITTLRDGSITQPADFMYDPMDQDALAQWLAVRGMARDAALNPDCNVTLLRHEGRTILFDAGSGSGFTATAGDLPDALAAAGVDPGEITHVVFTHGHADHLWGVLDDFEEPFFPNAEHLMGRTEFDFWYDPTTVDTISADRQGMAVGAKRRLDVMADRFTLFEDGEEILPGIAARATHGHTPGHMSFEVRDGGESVMVVGDAILNHHLSFDHPDWPLGADADRTMAAATRAALMDQLASDQMLMIGFHLPDGGLGRVERAGGAFRFVPA</sequence>
<dbReference type="InterPro" id="IPR036866">
    <property type="entry name" value="RibonucZ/Hydroxyglut_hydro"/>
</dbReference>
<comment type="similarity">
    <text evidence="1">Belongs to the metallo-beta-lactamase superfamily.</text>
</comment>
<evidence type="ECO:0000259" key="6">
    <source>
        <dbReference type="SMART" id="SM00849"/>
    </source>
</evidence>
<dbReference type="CDD" id="cd07720">
    <property type="entry name" value="OPHC2-like_MBL-fold"/>
    <property type="match status" value="1"/>
</dbReference>
<name>A0ABQ1QBA8_9RHOB</name>
<reference evidence="8" key="1">
    <citation type="journal article" date="2019" name="Int. J. Syst. Evol. Microbiol.">
        <title>The Global Catalogue of Microorganisms (GCM) 10K type strain sequencing project: providing services to taxonomists for standard genome sequencing and annotation.</title>
        <authorList>
            <consortium name="The Broad Institute Genomics Platform"/>
            <consortium name="The Broad Institute Genome Sequencing Center for Infectious Disease"/>
            <person name="Wu L."/>
            <person name="Ma J."/>
        </authorList>
    </citation>
    <scope>NUCLEOTIDE SEQUENCE [LARGE SCALE GENOMIC DNA]</scope>
    <source>
        <strain evidence="8">CGMCC 1.12922</strain>
    </source>
</reference>
<accession>A0ABQ1QBA8</accession>
<dbReference type="PROSITE" id="PS51318">
    <property type="entry name" value="TAT"/>
    <property type="match status" value="1"/>
</dbReference>
<feature type="signal peptide" evidence="5">
    <location>
        <begin position="1"/>
        <end position="28"/>
    </location>
</feature>
<organism evidence="7 8">
    <name type="scientific">Sinisalibacter lacisalsi</name>
    <dbReference type="NCBI Taxonomy" id="1526570"/>
    <lineage>
        <taxon>Bacteria</taxon>
        <taxon>Pseudomonadati</taxon>
        <taxon>Pseudomonadota</taxon>
        <taxon>Alphaproteobacteria</taxon>
        <taxon>Rhodobacterales</taxon>
        <taxon>Roseobacteraceae</taxon>
        <taxon>Sinisalibacter</taxon>
    </lineage>
</organism>
<dbReference type="Gene3D" id="3.60.15.10">
    <property type="entry name" value="Ribonuclease Z/Hydroxyacylglutathione hydrolase-like"/>
    <property type="match status" value="1"/>
</dbReference>
<dbReference type="SUPFAM" id="SSF56281">
    <property type="entry name" value="Metallo-hydrolase/oxidoreductase"/>
    <property type="match status" value="1"/>
</dbReference>
<evidence type="ECO:0000256" key="3">
    <source>
        <dbReference type="ARBA" id="ARBA00022801"/>
    </source>
</evidence>
<keyword evidence="2" id="KW-0479">Metal-binding</keyword>
<keyword evidence="4" id="KW-0862">Zinc</keyword>
<evidence type="ECO:0000256" key="5">
    <source>
        <dbReference type="SAM" id="SignalP"/>
    </source>
</evidence>
<dbReference type="RefSeq" id="WP_188525840.1">
    <property type="nucleotide sequence ID" value="NZ_BMGI01000001.1"/>
</dbReference>
<dbReference type="PANTHER" id="PTHR42978:SF6">
    <property type="entry name" value="QUORUM-QUENCHING LACTONASE YTNP-RELATED"/>
    <property type="match status" value="1"/>
</dbReference>
<protein>
    <submittedName>
        <fullName evidence="7">MBL fold metallo-hydrolase</fullName>
    </submittedName>
</protein>
<dbReference type="InterPro" id="IPR001279">
    <property type="entry name" value="Metallo-B-lactamas"/>
</dbReference>
<keyword evidence="5" id="KW-0732">Signal</keyword>
<dbReference type="EMBL" id="BMGI01000001">
    <property type="protein sequence ID" value="GGD21910.1"/>
    <property type="molecule type" value="Genomic_DNA"/>
</dbReference>
<gene>
    <name evidence="7" type="ORF">GCM10011358_03000</name>
</gene>
<evidence type="ECO:0000313" key="7">
    <source>
        <dbReference type="EMBL" id="GGD21910.1"/>
    </source>
</evidence>
<proteinExistence type="inferred from homology"/>
<evidence type="ECO:0000256" key="1">
    <source>
        <dbReference type="ARBA" id="ARBA00007749"/>
    </source>
</evidence>
<comment type="caution">
    <text evidence="7">The sequence shown here is derived from an EMBL/GenBank/DDBJ whole genome shotgun (WGS) entry which is preliminary data.</text>
</comment>
<dbReference type="InterPro" id="IPR051013">
    <property type="entry name" value="MBL_superfamily_lactonases"/>
</dbReference>
<keyword evidence="3" id="KW-0378">Hydrolase</keyword>